<reference evidence="3" key="2">
    <citation type="submission" date="2015-01" db="EMBL/GenBank/DDBJ databases">
        <title>Evolutionary Origins and Diversification of the Mycorrhizal Mutualists.</title>
        <authorList>
            <consortium name="DOE Joint Genome Institute"/>
            <consortium name="Mycorrhizal Genomics Consortium"/>
            <person name="Kohler A."/>
            <person name="Kuo A."/>
            <person name="Nagy L.G."/>
            <person name="Floudas D."/>
            <person name="Copeland A."/>
            <person name="Barry K.W."/>
            <person name="Cichocki N."/>
            <person name="Veneault-Fourrey C."/>
            <person name="LaButti K."/>
            <person name="Lindquist E.A."/>
            <person name="Lipzen A."/>
            <person name="Lundell T."/>
            <person name="Morin E."/>
            <person name="Murat C."/>
            <person name="Riley R."/>
            <person name="Ohm R."/>
            <person name="Sun H."/>
            <person name="Tunlid A."/>
            <person name="Henrissat B."/>
            <person name="Grigoriev I.V."/>
            <person name="Hibbett D.S."/>
            <person name="Martin F."/>
        </authorList>
    </citation>
    <scope>NUCLEOTIDE SEQUENCE [LARGE SCALE GENOMIC DNA]</scope>
    <source>
        <strain evidence="3">F 1598</strain>
    </source>
</reference>
<dbReference type="AlphaFoldDB" id="A0A0C3ARX6"/>
<dbReference type="InParanoid" id="A0A0C3ARX6"/>
<organism evidence="2 3">
    <name type="scientific">Piloderma croceum (strain F 1598)</name>
    <dbReference type="NCBI Taxonomy" id="765440"/>
    <lineage>
        <taxon>Eukaryota</taxon>
        <taxon>Fungi</taxon>
        <taxon>Dikarya</taxon>
        <taxon>Basidiomycota</taxon>
        <taxon>Agaricomycotina</taxon>
        <taxon>Agaricomycetes</taxon>
        <taxon>Agaricomycetidae</taxon>
        <taxon>Atheliales</taxon>
        <taxon>Atheliaceae</taxon>
        <taxon>Piloderma</taxon>
    </lineage>
</organism>
<dbReference type="EMBL" id="KN833032">
    <property type="protein sequence ID" value="KIM76668.1"/>
    <property type="molecule type" value="Genomic_DNA"/>
</dbReference>
<keyword evidence="1" id="KW-0472">Membrane</keyword>
<keyword evidence="1" id="KW-1133">Transmembrane helix</keyword>
<gene>
    <name evidence="2" type="ORF">PILCRDRAFT_639245</name>
</gene>
<proteinExistence type="predicted"/>
<accession>A0A0C3ARX6</accession>
<sequence>MDSGVFRETRKKYRVAVLLCQPKDLFQKALRVSYIQVLVRNYAFKLRDSSDTQIKVGRMLGPCGRTLDIQWLNRRRVIWGCYPSSWEFNRSQIKFSMNLPPQAFSASVRVILYLSSIWLVHWLYLLTHTASPLTIWFWG</sequence>
<evidence type="ECO:0000256" key="1">
    <source>
        <dbReference type="SAM" id="Phobius"/>
    </source>
</evidence>
<name>A0A0C3ARX6_PILCF</name>
<reference evidence="2 3" key="1">
    <citation type="submission" date="2014-04" db="EMBL/GenBank/DDBJ databases">
        <authorList>
            <consortium name="DOE Joint Genome Institute"/>
            <person name="Kuo A."/>
            <person name="Tarkka M."/>
            <person name="Buscot F."/>
            <person name="Kohler A."/>
            <person name="Nagy L.G."/>
            <person name="Floudas D."/>
            <person name="Copeland A."/>
            <person name="Barry K.W."/>
            <person name="Cichocki N."/>
            <person name="Veneault-Fourrey C."/>
            <person name="LaButti K."/>
            <person name="Lindquist E.A."/>
            <person name="Lipzen A."/>
            <person name="Lundell T."/>
            <person name="Morin E."/>
            <person name="Murat C."/>
            <person name="Sun H."/>
            <person name="Tunlid A."/>
            <person name="Henrissat B."/>
            <person name="Grigoriev I.V."/>
            <person name="Hibbett D.S."/>
            <person name="Martin F."/>
            <person name="Nordberg H.P."/>
            <person name="Cantor M.N."/>
            <person name="Hua S.X."/>
        </authorList>
    </citation>
    <scope>NUCLEOTIDE SEQUENCE [LARGE SCALE GENOMIC DNA]</scope>
    <source>
        <strain evidence="2 3">F 1598</strain>
    </source>
</reference>
<feature type="transmembrane region" description="Helical" evidence="1">
    <location>
        <begin position="103"/>
        <end position="124"/>
    </location>
</feature>
<keyword evidence="1" id="KW-0812">Transmembrane</keyword>
<dbReference type="HOGENOM" id="CLU_1845857_0_0_1"/>
<keyword evidence="3" id="KW-1185">Reference proteome</keyword>
<dbReference type="Proteomes" id="UP000054166">
    <property type="component" value="Unassembled WGS sequence"/>
</dbReference>
<protein>
    <submittedName>
        <fullName evidence="2">Uncharacterized protein</fullName>
    </submittedName>
</protein>
<evidence type="ECO:0000313" key="3">
    <source>
        <dbReference type="Proteomes" id="UP000054166"/>
    </source>
</evidence>
<evidence type="ECO:0000313" key="2">
    <source>
        <dbReference type="EMBL" id="KIM76668.1"/>
    </source>
</evidence>
<dbReference type="OrthoDB" id="1166329at2759"/>